<keyword evidence="4 5" id="KW-0472">Membrane</keyword>
<protein>
    <submittedName>
        <fullName evidence="6">CvpA family protein</fullName>
    </submittedName>
</protein>
<evidence type="ECO:0000313" key="7">
    <source>
        <dbReference type="Proteomes" id="UP001597460"/>
    </source>
</evidence>
<comment type="subcellular location">
    <subcellularLocation>
        <location evidence="1">Membrane</location>
        <topology evidence="1">Multi-pass membrane protein</topology>
    </subcellularLocation>
</comment>
<dbReference type="EMBL" id="JBHULI010000002">
    <property type="protein sequence ID" value="MFD2531153.1"/>
    <property type="molecule type" value="Genomic_DNA"/>
</dbReference>
<dbReference type="InterPro" id="IPR003825">
    <property type="entry name" value="Colicin-V_CvpA"/>
</dbReference>
<evidence type="ECO:0000313" key="6">
    <source>
        <dbReference type="EMBL" id="MFD2531153.1"/>
    </source>
</evidence>
<feature type="transmembrane region" description="Helical" evidence="5">
    <location>
        <begin position="65"/>
        <end position="85"/>
    </location>
</feature>
<feature type="transmembrane region" description="Helical" evidence="5">
    <location>
        <begin position="97"/>
        <end position="125"/>
    </location>
</feature>
<reference evidence="7" key="1">
    <citation type="journal article" date="2019" name="Int. J. Syst. Evol. Microbiol.">
        <title>The Global Catalogue of Microorganisms (GCM) 10K type strain sequencing project: providing services to taxonomists for standard genome sequencing and annotation.</title>
        <authorList>
            <consortium name="The Broad Institute Genomics Platform"/>
            <consortium name="The Broad Institute Genome Sequencing Center for Infectious Disease"/>
            <person name="Wu L."/>
            <person name="Ma J."/>
        </authorList>
    </citation>
    <scope>NUCLEOTIDE SEQUENCE [LARGE SCALE GENOMIC DNA]</scope>
    <source>
        <strain evidence="7">KCTC 52042</strain>
    </source>
</reference>
<evidence type="ECO:0000256" key="2">
    <source>
        <dbReference type="ARBA" id="ARBA00022692"/>
    </source>
</evidence>
<evidence type="ECO:0000256" key="5">
    <source>
        <dbReference type="SAM" id="Phobius"/>
    </source>
</evidence>
<dbReference type="Proteomes" id="UP001597460">
    <property type="component" value="Unassembled WGS sequence"/>
</dbReference>
<keyword evidence="2 5" id="KW-0812">Transmembrane</keyword>
<gene>
    <name evidence="6" type="ORF">ACFSVN_01690</name>
</gene>
<proteinExistence type="predicted"/>
<sequence>MLILDLIIATPLLYFGYKGAVNGLVKEVLNIVGIILAIFLTFNYLDAFTGLIAPMFEEGASYVPFVSGVILFIGTLGVVAVIAYATKEFLKAIKLSIVNRILGGVFGALKSGLVVSAVLLLLAGFNVPSDEAREESYLYPAVIYLAPLTYNTVALVYPGAENYSQTLKENIGEYNPLENIPFLNELQNDNSDN</sequence>
<dbReference type="RefSeq" id="WP_390297659.1">
    <property type="nucleotide sequence ID" value="NZ_JBHULI010000002.1"/>
</dbReference>
<dbReference type="PANTHER" id="PTHR36926:SF1">
    <property type="entry name" value="COLICIN V PRODUCTION PROTEIN"/>
    <property type="match status" value="1"/>
</dbReference>
<dbReference type="PANTHER" id="PTHR36926">
    <property type="entry name" value="COLICIN V PRODUCTION PROTEIN"/>
    <property type="match status" value="1"/>
</dbReference>
<keyword evidence="3 5" id="KW-1133">Transmembrane helix</keyword>
<organism evidence="6 7">
    <name type="scientific">Gracilimonas halophila</name>
    <dbReference type="NCBI Taxonomy" id="1834464"/>
    <lineage>
        <taxon>Bacteria</taxon>
        <taxon>Pseudomonadati</taxon>
        <taxon>Balneolota</taxon>
        <taxon>Balneolia</taxon>
        <taxon>Balneolales</taxon>
        <taxon>Balneolaceae</taxon>
        <taxon>Gracilimonas</taxon>
    </lineage>
</organism>
<accession>A0ABW5JEH8</accession>
<dbReference type="Pfam" id="PF02674">
    <property type="entry name" value="Colicin_V"/>
    <property type="match status" value="1"/>
</dbReference>
<feature type="transmembrane region" description="Helical" evidence="5">
    <location>
        <begin position="28"/>
        <end position="45"/>
    </location>
</feature>
<evidence type="ECO:0000256" key="3">
    <source>
        <dbReference type="ARBA" id="ARBA00022989"/>
    </source>
</evidence>
<dbReference type="InterPro" id="IPR052719">
    <property type="entry name" value="CvpA-like"/>
</dbReference>
<comment type="caution">
    <text evidence="6">The sequence shown here is derived from an EMBL/GenBank/DDBJ whole genome shotgun (WGS) entry which is preliminary data.</text>
</comment>
<name>A0ABW5JEH8_9BACT</name>
<feature type="transmembrane region" description="Helical" evidence="5">
    <location>
        <begin position="137"/>
        <end position="157"/>
    </location>
</feature>
<keyword evidence="7" id="KW-1185">Reference proteome</keyword>
<evidence type="ECO:0000256" key="4">
    <source>
        <dbReference type="ARBA" id="ARBA00023136"/>
    </source>
</evidence>
<evidence type="ECO:0000256" key="1">
    <source>
        <dbReference type="ARBA" id="ARBA00004141"/>
    </source>
</evidence>